<dbReference type="OrthoDB" id="9800719at2"/>
<dbReference type="RefSeq" id="WP_086042924.1">
    <property type="nucleotide sequence ID" value="NZ_CBCRZA010000004.1"/>
</dbReference>
<dbReference type="FunFam" id="3.30.930.10:FF:000003">
    <property type="entry name" value="Phenylalanine--tRNA ligase alpha subunit"/>
    <property type="match status" value="1"/>
</dbReference>
<dbReference type="PROSITE" id="PS50862">
    <property type="entry name" value="AA_TRNA_LIGASE_II"/>
    <property type="match status" value="1"/>
</dbReference>
<keyword evidence="10 13" id="KW-0648">Protein biosynthesis</keyword>
<comment type="similarity">
    <text evidence="2 13">Belongs to the class-II aminoacyl-tRNA synthetase family. Phe-tRNA synthetase alpha subunit type 1 subfamily.</text>
</comment>
<evidence type="ECO:0000256" key="7">
    <source>
        <dbReference type="ARBA" id="ARBA00022741"/>
    </source>
</evidence>
<evidence type="ECO:0000256" key="6">
    <source>
        <dbReference type="ARBA" id="ARBA00022723"/>
    </source>
</evidence>
<evidence type="ECO:0000256" key="1">
    <source>
        <dbReference type="ARBA" id="ARBA00004496"/>
    </source>
</evidence>
<comment type="cofactor">
    <cofactor evidence="13">
        <name>Mg(2+)</name>
        <dbReference type="ChEBI" id="CHEBI:18420"/>
    </cofactor>
    <text evidence="13">Binds 2 magnesium ions per tetramer.</text>
</comment>
<evidence type="ECO:0000256" key="4">
    <source>
        <dbReference type="ARBA" id="ARBA00022490"/>
    </source>
</evidence>
<evidence type="ECO:0000313" key="16">
    <source>
        <dbReference type="Proteomes" id="UP000194154"/>
    </source>
</evidence>
<dbReference type="PANTHER" id="PTHR11538:SF41">
    <property type="entry name" value="PHENYLALANINE--TRNA LIGASE, MITOCHONDRIAL"/>
    <property type="match status" value="1"/>
</dbReference>
<evidence type="ECO:0000256" key="13">
    <source>
        <dbReference type="HAMAP-Rule" id="MF_00281"/>
    </source>
</evidence>
<keyword evidence="7 13" id="KW-0547">Nucleotide-binding</keyword>
<dbReference type="Pfam" id="PF01409">
    <property type="entry name" value="tRNA-synt_2d"/>
    <property type="match status" value="1"/>
</dbReference>
<dbReference type="InterPro" id="IPR010978">
    <property type="entry name" value="tRNA-bd_arm"/>
</dbReference>
<dbReference type="GO" id="GO:0006432">
    <property type="term" value="P:phenylalanyl-tRNA aminoacylation"/>
    <property type="evidence" value="ECO:0007669"/>
    <property type="project" value="UniProtKB-UniRule"/>
</dbReference>
<comment type="subcellular location">
    <subcellularLocation>
        <location evidence="1 13">Cytoplasm</location>
    </subcellularLocation>
</comment>
<keyword evidence="6 13" id="KW-0479">Metal-binding</keyword>
<name>A0A1W7ACN0_9STAP</name>
<dbReference type="EC" id="6.1.1.20" evidence="13"/>
<feature type="domain" description="Aminoacyl-transfer RNA synthetases class-II family profile" evidence="14">
    <location>
        <begin position="114"/>
        <end position="352"/>
    </location>
</feature>
<comment type="catalytic activity">
    <reaction evidence="12 13">
        <text>tRNA(Phe) + L-phenylalanine + ATP = L-phenylalanyl-tRNA(Phe) + AMP + diphosphate + H(+)</text>
        <dbReference type="Rhea" id="RHEA:19413"/>
        <dbReference type="Rhea" id="RHEA-COMP:9668"/>
        <dbReference type="Rhea" id="RHEA-COMP:9699"/>
        <dbReference type="ChEBI" id="CHEBI:15378"/>
        <dbReference type="ChEBI" id="CHEBI:30616"/>
        <dbReference type="ChEBI" id="CHEBI:33019"/>
        <dbReference type="ChEBI" id="CHEBI:58095"/>
        <dbReference type="ChEBI" id="CHEBI:78442"/>
        <dbReference type="ChEBI" id="CHEBI:78531"/>
        <dbReference type="ChEBI" id="CHEBI:456215"/>
        <dbReference type="EC" id="6.1.1.20"/>
    </reaction>
</comment>
<dbReference type="GO" id="GO:0005737">
    <property type="term" value="C:cytoplasm"/>
    <property type="evidence" value="ECO:0007669"/>
    <property type="project" value="UniProtKB-SubCell"/>
</dbReference>
<dbReference type="GO" id="GO:0000049">
    <property type="term" value="F:tRNA binding"/>
    <property type="evidence" value="ECO:0007669"/>
    <property type="project" value="InterPro"/>
</dbReference>
<dbReference type="NCBIfam" id="TIGR00468">
    <property type="entry name" value="pheS"/>
    <property type="match status" value="1"/>
</dbReference>
<comment type="subunit">
    <text evidence="3 13">Tetramer of two alpha and two beta subunits.</text>
</comment>
<protein>
    <recommendedName>
        <fullName evidence="13">Phenylalanine--tRNA ligase alpha subunit</fullName>
        <ecNumber evidence="13">6.1.1.20</ecNumber>
    </recommendedName>
    <alternativeName>
        <fullName evidence="13">Phenylalanyl-tRNA synthetase alpha subunit</fullName>
        <shortName evidence="13">PheRS</shortName>
    </alternativeName>
</protein>
<gene>
    <name evidence="13 15" type="primary">pheS</name>
    <name evidence="15" type="ORF">MCCS_17280</name>
</gene>
<evidence type="ECO:0000256" key="10">
    <source>
        <dbReference type="ARBA" id="ARBA00022917"/>
    </source>
</evidence>
<dbReference type="GO" id="GO:0000287">
    <property type="term" value="F:magnesium ion binding"/>
    <property type="evidence" value="ECO:0007669"/>
    <property type="project" value="UniProtKB-UniRule"/>
</dbReference>
<dbReference type="InterPro" id="IPR004529">
    <property type="entry name" value="Phe-tRNA-synth_IIc_asu"/>
</dbReference>
<evidence type="ECO:0000256" key="5">
    <source>
        <dbReference type="ARBA" id="ARBA00022598"/>
    </source>
</evidence>
<dbReference type="AlphaFoldDB" id="A0A1W7ACN0"/>
<dbReference type="GO" id="GO:0140096">
    <property type="term" value="F:catalytic activity, acting on a protein"/>
    <property type="evidence" value="ECO:0007669"/>
    <property type="project" value="UniProtKB-ARBA"/>
</dbReference>
<dbReference type="Pfam" id="PF02912">
    <property type="entry name" value="Phe_tRNA-synt_N"/>
    <property type="match status" value="1"/>
</dbReference>
<sequence>MELKERLQALKSEAVDKVSQITDKKALQDIKVSYIGKKGVITGLMKEMKSLPNEEKPMFGQLVNDAKQTVESAIAEVEARIEAELVNKRLESETIDITLPGKKLSSGSSHPLDRIVEDIEDLFIGLGYEIVEGFEVESDHYNFEALNLPKSHPARDMQDSFYISEEVLMRTHTSPVQARTLESRNGEGPVKIICPGKVYRRDSDDATHSHQFTQIEGLVVDENIKMSDLKGTLEYFAKKMFGEDREIRLRPSFFPFTEPSVEVDISCFKCKGKGCNVCKGTGWIEILGAGMVHPNVLEMAGFDSNKYSGFAFGMGPDRIAMLKYGIEDIRHFYTNDLRFIRQFLRLEDGGEPNVSK</sequence>
<evidence type="ECO:0000256" key="12">
    <source>
        <dbReference type="ARBA" id="ARBA00049255"/>
    </source>
</evidence>
<keyword evidence="5 13" id="KW-0436">Ligase</keyword>
<dbReference type="STRING" id="1855823.MCCS_17280"/>
<dbReference type="Gene3D" id="3.30.930.10">
    <property type="entry name" value="Bira Bifunctional Protein, Domain 2"/>
    <property type="match status" value="1"/>
</dbReference>
<dbReference type="InterPro" id="IPR002319">
    <property type="entry name" value="Phenylalanyl-tRNA_Synthase"/>
</dbReference>
<dbReference type="EMBL" id="CP021059">
    <property type="protein sequence ID" value="ARQ07363.1"/>
    <property type="molecule type" value="Genomic_DNA"/>
</dbReference>
<evidence type="ECO:0000256" key="3">
    <source>
        <dbReference type="ARBA" id="ARBA00011209"/>
    </source>
</evidence>
<reference evidence="15 16" key="1">
    <citation type="journal article" date="2017" name="Int. J. Syst. Evol. Microbiol.">
        <title>Macrococcus canis sp. nov., a skin bacterium associated with infections in dogs.</title>
        <authorList>
            <person name="Gobeli Brawand S."/>
            <person name="Cotting K."/>
            <person name="Gomez-Sanz E."/>
            <person name="Collaud A."/>
            <person name="Thomann A."/>
            <person name="Brodard I."/>
            <person name="Rodriguez-Campos S."/>
            <person name="Strauss C."/>
            <person name="Perreten V."/>
        </authorList>
    </citation>
    <scope>NUCLEOTIDE SEQUENCE [LARGE SCALE GENOMIC DNA]</scope>
    <source>
        <strain evidence="15 16">KM45013</strain>
    </source>
</reference>
<dbReference type="InterPro" id="IPR045864">
    <property type="entry name" value="aa-tRNA-synth_II/BPL/LPL"/>
</dbReference>
<dbReference type="GO" id="GO:0005524">
    <property type="term" value="F:ATP binding"/>
    <property type="evidence" value="ECO:0007669"/>
    <property type="project" value="UniProtKB-UniRule"/>
</dbReference>
<dbReference type="GO" id="GO:0016740">
    <property type="term" value="F:transferase activity"/>
    <property type="evidence" value="ECO:0007669"/>
    <property type="project" value="UniProtKB-ARBA"/>
</dbReference>
<dbReference type="Proteomes" id="UP000194154">
    <property type="component" value="Chromosome"/>
</dbReference>
<evidence type="ECO:0000259" key="14">
    <source>
        <dbReference type="PROSITE" id="PS50862"/>
    </source>
</evidence>
<organism evidence="15 16">
    <name type="scientific">Macrococcoides canis</name>
    <dbReference type="NCBI Taxonomy" id="1855823"/>
    <lineage>
        <taxon>Bacteria</taxon>
        <taxon>Bacillati</taxon>
        <taxon>Bacillota</taxon>
        <taxon>Bacilli</taxon>
        <taxon>Bacillales</taxon>
        <taxon>Staphylococcaceae</taxon>
        <taxon>Macrococcoides</taxon>
    </lineage>
</organism>
<dbReference type="InterPro" id="IPR006195">
    <property type="entry name" value="aa-tRNA-synth_II"/>
</dbReference>
<keyword evidence="9 13" id="KW-0460">Magnesium</keyword>
<dbReference type="KEGG" id="mcak:MCCS_17280"/>
<evidence type="ECO:0000256" key="11">
    <source>
        <dbReference type="ARBA" id="ARBA00023146"/>
    </source>
</evidence>
<evidence type="ECO:0000313" key="15">
    <source>
        <dbReference type="EMBL" id="ARQ07363.1"/>
    </source>
</evidence>
<evidence type="ECO:0000256" key="2">
    <source>
        <dbReference type="ARBA" id="ARBA00010207"/>
    </source>
</evidence>
<keyword evidence="8 13" id="KW-0067">ATP-binding</keyword>
<dbReference type="GO" id="GO:0004826">
    <property type="term" value="F:phenylalanine-tRNA ligase activity"/>
    <property type="evidence" value="ECO:0007669"/>
    <property type="project" value="UniProtKB-UniRule"/>
</dbReference>
<proteinExistence type="inferred from homology"/>
<dbReference type="GeneID" id="35295830"/>
<dbReference type="InterPro" id="IPR004188">
    <property type="entry name" value="Phe-tRNA_ligase_II_N"/>
</dbReference>
<evidence type="ECO:0000256" key="9">
    <source>
        <dbReference type="ARBA" id="ARBA00022842"/>
    </source>
</evidence>
<keyword evidence="11 13" id="KW-0030">Aminoacyl-tRNA synthetase</keyword>
<dbReference type="HAMAP" id="MF_00281">
    <property type="entry name" value="Phe_tRNA_synth_alpha1"/>
    <property type="match status" value="1"/>
</dbReference>
<dbReference type="InterPro" id="IPR022911">
    <property type="entry name" value="Phe_tRNA_ligase_alpha1_bac"/>
</dbReference>
<evidence type="ECO:0000256" key="8">
    <source>
        <dbReference type="ARBA" id="ARBA00022840"/>
    </source>
</evidence>
<keyword evidence="4 13" id="KW-0963">Cytoplasm</keyword>
<accession>A0A1W7ACN0</accession>
<feature type="binding site" evidence="13">
    <location>
        <position position="258"/>
    </location>
    <ligand>
        <name>Mg(2+)</name>
        <dbReference type="ChEBI" id="CHEBI:18420"/>
        <note>shared with beta subunit</note>
    </ligand>
</feature>
<dbReference type="PANTHER" id="PTHR11538">
    <property type="entry name" value="PHENYLALANYL-TRNA SYNTHETASE"/>
    <property type="match status" value="1"/>
</dbReference>
<keyword evidence="16" id="KW-1185">Reference proteome</keyword>
<dbReference type="CDD" id="cd00496">
    <property type="entry name" value="PheRS_alpha_core"/>
    <property type="match status" value="1"/>
</dbReference>
<dbReference type="SUPFAM" id="SSF46589">
    <property type="entry name" value="tRNA-binding arm"/>
    <property type="match status" value="1"/>
</dbReference>
<dbReference type="SUPFAM" id="SSF55681">
    <property type="entry name" value="Class II aaRS and biotin synthetases"/>
    <property type="match status" value="1"/>
</dbReference>